<name>A0ABV0ZYS4_9TELE</name>
<dbReference type="Proteomes" id="UP001469553">
    <property type="component" value="Unassembled WGS sequence"/>
</dbReference>
<keyword evidence="2" id="KW-1185">Reference proteome</keyword>
<reference evidence="1 2" key="1">
    <citation type="submission" date="2021-06" db="EMBL/GenBank/DDBJ databases">
        <authorList>
            <person name="Palmer J.M."/>
        </authorList>
    </citation>
    <scope>NUCLEOTIDE SEQUENCE [LARGE SCALE GENOMIC DNA]</scope>
    <source>
        <strain evidence="1 2">AS_MEX2019</strain>
        <tissue evidence="1">Muscle</tissue>
    </source>
</reference>
<proteinExistence type="predicted"/>
<protein>
    <submittedName>
        <fullName evidence="1">Uncharacterized protein</fullName>
    </submittedName>
</protein>
<comment type="caution">
    <text evidence="1">The sequence shown here is derived from an EMBL/GenBank/DDBJ whole genome shotgun (WGS) entry which is preliminary data.</text>
</comment>
<accession>A0ABV0ZYS4</accession>
<evidence type="ECO:0000313" key="2">
    <source>
        <dbReference type="Proteomes" id="UP001469553"/>
    </source>
</evidence>
<evidence type="ECO:0000313" key="1">
    <source>
        <dbReference type="EMBL" id="MEQ2311423.1"/>
    </source>
</evidence>
<sequence length="130" mass="14381">MIVTGLDAPSCVCTTEEFMCMVSASPPGMCFGFAVPHCSQMNGHMESWGRRGPLDVLKDTCGALWGLFMMDVVPLQVAVISLSRWKGQCSGILCLCVYTFQNSRLFVFLARNSFHTGGSWYNNHNKQSKT</sequence>
<gene>
    <name evidence="1" type="ORF">AMECASPLE_019905</name>
</gene>
<dbReference type="EMBL" id="JAHRIP010076868">
    <property type="protein sequence ID" value="MEQ2311423.1"/>
    <property type="molecule type" value="Genomic_DNA"/>
</dbReference>
<organism evidence="1 2">
    <name type="scientific">Ameca splendens</name>
    <dbReference type="NCBI Taxonomy" id="208324"/>
    <lineage>
        <taxon>Eukaryota</taxon>
        <taxon>Metazoa</taxon>
        <taxon>Chordata</taxon>
        <taxon>Craniata</taxon>
        <taxon>Vertebrata</taxon>
        <taxon>Euteleostomi</taxon>
        <taxon>Actinopterygii</taxon>
        <taxon>Neopterygii</taxon>
        <taxon>Teleostei</taxon>
        <taxon>Neoteleostei</taxon>
        <taxon>Acanthomorphata</taxon>
        <taxon>Ovalentaria</taxon>
        <taxon>Atherinomorphae</taxon>
        <taxon>Cyprinodontiformes</taxon>
        <taxon>Goodeidae</taxon>
        <taxon>Ameca</taxon>
    </lineage>
</organism>